<dbReference type="GO" id="GO:0016787">
    <property type="term" value="F:hydrolase activity"/>
    <property type="evidence" value="ECO:0007669"/>
    <property type="project" value="UniProtKB-KW"/>
</dbReference>
<dbReference type="PROSITE" id="PS51677">
    <property type="entry name" value="NODB"/>
    <property type="match status" value="1"/>
</dbReference>
<evidence type="ECO:0000313" key="5">
    <source>
        <dbReference type="EMBL" id="MFC1436482.1"/>
    </source>
</evidence>
<dbReference type="Pfam" id="PF01522">
    <property type="entry name" value="Polysacc_deac_1"/>
    <property type="match status" value="1"/>
</dbReference>
<organism evidence="5 6">
    <name type="scientific">Streptacidiphilus alkalitolerans</name>
    <dbReference type="NCBI Taxonomy" id="3342712"/>
    <lineage>
        <taxon>Bacteria</taxon>
        <taxon>Bacillati</taxon>
        <taxon>Actinomycetota</taxon>
        <taxon>Actinomycetes</taxon>
        <taxon>Kitasatosporales</taxon>
        <taxon>Streptomycetaceae</taxon>
        <taxon>Streptacidiphilus</taxon>
    </lineage>
</organism>
<reference evidence="5 6" key="1">
    <citation type="submission" date="2024-09" db="EMBL/GenBank/DDBJ databases">
        <authorList>
            <person name="Lee S.D."/>
        </authorList>
    </citation>
    <scope>NUCLEOTIDE SEQUENCE [LARGE SCALE GENOMIC DNA]</scope>
    <source>
        <strain evidence="5 6">N1-3</strain>
    </source>
</reference>
<dbReference type="CDD" id="cd10917">
    <property type="entry name" value="CE4_NodB_like_6s_7s"/>
    <property type="match status" value="1"/>
</dbReference>
<feature type="chain" id="PRO_5045336991" evidence="3">
    <location>
        <begin position="33"/>
        <end position="271"/>
    </location>
</feature>
<dbReference type="RefSeq" id="WP_380560155.1">
    <property type="nucleotide sequence ID" value="NZ_JBHEZY010000033.1"/>
</dbReference>
<gene>
    <name evidence="5" type="ORF">ACEZDB_38195</name>
</gene>
<evidence type="ECO:0000256" key="1">
    <source>
        <dbReference type="ARBA" id="ARBA00022723"/>
    </source>
</evidence>
<dbReference type="InterPro" id="IPR002509">
    <property type="entry name" value="NODB_dom"/>
</dbReference>
<keyword evidence="2 5" id="KW-0378">Hydrolase</keyword>
<dbReference type="PANTHER" id="PTHR10587:SF133">
    <property type="entry name" value="CHITIN DEACETYLASE 1-RELATED"/>
    <property type="match status" value="1"/>
</dbReference>
<keyword evidence="1" id="KW-0479">Metal-binding</keyword>
<dbReference type="Proteomes" id="UP001592530">
    <property type="component" value="Unassembled WGS sequence"/>
</dbReference>
<dbReference type="Gene3D" id="3.20.20.370">
    <property type="entry name" value="Glycoside hydrolase/deacetylase"/>
    <property type="match status" value="1"/>
</dbReference>
<dbReference type="PROSITE" id="PS51257">
    <property type="entry name" value="PROKAR_LIPOPROTEIN"/>
    <property type="match status" value="1"/>
</dbReference>
<dbReference type="SUPFAM" id="SSF88713">
    <property type="entry name" value="Glycoside hydrolase/deacetylase"/>
    <property type="match status" value="1"/>
</dbReference>
<evidence type="ECO:0000313" key="6">
    <source>
        <dbReference type="Proteomes" id="UP001592530"/>
    </source>
</evidence>
<dbReference type="PANTHER" id="PTHR10587">
    <property type="entry name" value="GLYCOSYL TRANSFERASE-RELATED"/>
    <property type="match status" value="1"/>
</dbReference>
<dbReference type="EMBL" id="JBHEZY010000033">
    <property type="protein sequence ID" value="MFC1436482.1"/>
    <property type="molecule type" value="Genomic_DNA"/>
</dbReference>
<protein>
    <submittedName>
        <fullName evidence="5">Polysaccharide deacetylase family protein</fullName>
        <ecNumber evidence="5">3.-.-.-</ecNumber>
    </submittedName>
</protein>
<sequence length="271" mass="29211">MRQQQPRNRASRSIRRTGTAAVVLAAALLGLAGCDGYDSTSPATARAHASGVPAAFATGAAGSVDCREAKCVALTFDTGPSPQTPKILALLRQYHIHATFFLRGDNALKYADFTRQTAAEGNELETLTWNHHILTRISKEEVRDEIVRGREAVAKVTGITPTLLRPPQGRTSDTVTGIARDLGMAEVEWSATGSDYATNDSQLIADRILKDTRRDGIILLHDWVDPTNRGYNGTVASIPLIVAKLQSEGYTFVTVSQLLAPGKPQAGKVYK</sequence>
<dbReference type="EC" id="3.-.-.-" evidence="5"/>
<proteinExistence type="predicted"/>
<evidence type="ECO:0000256" key="3">
    <source>
        <dbReference type="SAM" id="SignalP"/>
    </source>
</evidence>
<keyword evidence="3" id="KW-0732">Signal</keyword>
<dbReference type="InterPro" id="IPR050248">
    <property type="entry name" value="Polysacc_deacetylase_ArnD"/>
</dbReference>
<comment type="caution">
    <text evidence="5">The sequence shown here is derived from an EMBL/GenBank/DDBJ whole genome shotgun (WGS) entry which is preliminary data.</text>
</comment>
<dbReference type="InterPro" id="IPR011330">
    <property type="entry name" value="Glyco_hydro/deAcase_b/a-brl"/>
</dbReference>
<feature type="domain" description="NodB homology" evidence="4">
    <location>
        <begin position="70"/>
        <end position="253"/>
    </location>
</feature>
<evidence type="ECO:0000259" key="4">
    <source>
        <dbReference type="PROSITE" id="PS51677"/>
    </source>
</evidence>
<name>A0ABV6XDY5_9ACTN</name>
<accession>A0ABV6XDY5</accession>
<feature type="signal peptide" evidence="3">
    <location>
        <begin position="1"/>
        <end position="32"/>
    </location>
</feature>
<evidence type="ECO:0000256" key="2">
    <source>
        <dbReference type="ARBA" id="ARBA00022801"/>
    </source>
</evidence>